<feature type="region of interest" description="Disordered" evidence="1">
    <location>
        <begin position="695"/>
        <end position="719"/>
    </location>
</feature>
<reference evidence="3 5" key="1">
    <citation type="journal article" date="2020" name="Stud. Mycol.">
        <title>101 Dothideomycetes genomes: a test case for predicting lifestyles and emergence of pathogens.</title>
        <authorList>
            <person name="Haridas S."/>
            <person name="Albert R."/>
            <person name="Binder M."/>
            <person name="Bloem J."/>
            <person name="Labutti K."/>
            <person name="Salamov A."/>
            <person name="Andreopoulos B."/>
            <person name="Baker S."/>
            <person name="Barry K."/>
            <person name="Bills G."/>
            <person name="Bluhm B."/>
            <person name="Cannon C."/>
            <person name="Castanera R."/>
            <person name="Culley D."/>
            <person name="Daum C."/>
            <person name="Ezra D."/>
            <person name="Gonzalez J."/>
            <person name="Henrissat B."/>
            <person name="Kuo A."/>
            <person name="Liang C."/>
            <person name="Lipzen A."/>
            <person name="Lutzoni F."/>
            <person name="Magnuson J."/>
            <person name="Mondo S."/>
            <person name="Nolan M."/>
            <person name="Ohm R."/>
            <person name="Pangilinan J."/>
            <person name="Park H.-J."/>
            <person name="Ramirez L."/>
            <person name="Alfaro M."/>
            <person name="Sun H."/>
            <person name="Tritt A."/>
            <person name="Yoshinaga Y."/>
            <person name="Zwiers L.-H."/>
            <person name="Turgeon B."/>
            <person name="Goodwin S."/>
            <person name="Spatafora J."/>
            <person name="Crous P."/>
            <person name="Grigoriev I."/>
        </authorList>
    </citation>
    <scope>NUCLEOTIDE SEQUENCE</scope>
    <source>
        <strain evidence="3 5">CBS 304.34</strain>
    </source>
</reference>
<dbReference type="GO" id="GO:0051087">
    <property type="term" value="F:protein-folding chaperone binding"/>
    <property type="evidence" value="ECO:0007669"/>
    <property type="project" value="TreeGrafter"/>
</dbReference>
<dbReference type="InterPro" id="IPR028084">
    <property type="entry name" value="FNIP_N_dom"/>
</dbReference>
<feature type="region of interest" description="Disordered" evidence="1">
    <location>
        <begin position="223"/>
        <end position="317"/>
    </location>
</feature>
<dbReference type="OrthoDB" id="5428015at2759"/>
<proteinExistence type="predicted"/>
<feature type="region of interest" description="Disordered" evidence="1">
    <location>
        <begin position="756"/>
        <end position="788"/>
    </location>
</feature>
<dbReference type="Pfam" id="PF14636">
    <property type="entry name" value="FNIP_N"/>
    <property type="match status" value="1"/>
</dbReference>
<feature type="compositionally biased region" description="Polar residues" evidence="1">
    <location>
        <begin position="578"/>
        <end position="600"/>
    </location>
</feature>
<evidence type="ECO:0000256" key="1">
    <source>
        <dbReference type="SAM" id="MobiDB-lite"/>
    </source>
</evidence>
<dbReference type="Proteomes" id="UP000504636">
    <property type="component" value="Unplaced"/>
</dbReference>
<feature type="compositionally biased region" description="Polar residues" evidence="1">
    <location>
        <begin position="760"/>
        <end position="773"/>
    </location>
</feature>
<feature type="region of interest" description="Disordered" evidence="1">
    <location>
        <begin position="1005"/>
        <end position="1036"/>
    </location>
</feature>
<reference evidence="5" key="2">
    <citation type="submission" date="2020-04" db="EMBL/GenBank/DDBJ databases">
        <authorList>
            <consortium name="NCBI Genome Project"/>
        </authorList>
    </citation>
    <scope>NUCLEOTIDE SEQUENCE</scope>
    <source>
        <strain evidence="5">CBS 304.34</strain>
    </source>
</reference>
<name>A0A6A6Z7E2_9PEZI</name>
<reference evidence="5" key="3">
    <citation type="submission" date="2025-04" db="UniProtKB">
        <authorList>
            <consortium name="RefSeq"/>
        </authorList>
    </citation>
    <scope>IDENTIFICATION</scope>
    <source>
        <strain evidence="5">CBS 304.34</strain>
    </source>
</reference>
<dbReference type="EMBL" id="MU003693">
    <property type="protein sequence ID" value="KAF2816175.1"/>
    <property type="molecule type" value="Genomic_DNA"/>
</dbReference>
<feature type="compositionally biased region" description="Low complexity" evidence="1">
    <location>
        <begin position="1073"/>
        <end position="1083"/>
    </location>
</feature>
<dbReference type="AlphaFoldDB" id="A0A6A6Z7E2"/>
<gene>
    <name evidence="3 5" type="ORF">BDZ99DRAFT_433156</name>
</gene>
<feature type="region of interest" description="Disordered" evidence="1">
    <location>
        <begin position="822"/>
        <end position="858"/>
    </location>
</feature>
<feature type="compositionally biased region" description="Polar residues" evidence="1">
    <location>
        <begin position="822"/>
        <end position="832"/>
    </location>
</feature>
<feature type="compositionally biased region" description="Low complexity" evidence="1">
    <location>
        <begin position="668"/>
        <end position="683"/>
    </location>
</feature>
<feature type="region of interest" description="Disordered" evidence="1">
    <location>
        <begin position="1068"/>
        <end position="1103"/>
    </location>
</feature>
<dbReference type="PANTHER" id="PTHR21634:SF9">
    <property type="entry name" value="RE13835P"/>
    <property type="match status" value="1"/>
</dbReference>
<dbReference type="PANTHER" id="PTHR21634">
    <property type="entry name" value="RE13835P"/>
    <property type="match status" value="1"/>
</dbReference>
<accession>A0A6A6Z7E2</accession>
<evidence type="ECO:0000313" key="4">
    <source>
        <dbReference type="Proteomes" id="UP000504636"/>
    </source>
</evidence>
<sequence>MLGQLLHSINPSRRGPPRQSSQLESTTDDIHTRNLLFPDAATLHQTDWQYSTLNGSPLASIPPTSAFDGAQGEIDLEHSRDIRIIIAQDESGTMPKTVLFDSKPGLTLPGSPTQANPRTRLFGPNSGSSTAGPTFGGSHARRASLVTETVTPRSPTVGAFQRARGRGSSISSMPNIDEHTQGRTKESADLMQICLDCMFGNTPMAYRGPSNKLHIVPLEPRQVEPSTASPHMYDGTSSFGRAEGRRKSHLAKSYTPSNPPSELPQSVAEAHDSAQREPRRRTVLITRTFSVEPPEEEQTGDTTNTRTPTPGNSLGKGNGFPFPPSTHGSSVDSDRRAGWAVVDSNFGVDSLLSASLSSDVDDRVDVIGQHMDVITRTLTSLQSVVHDRILAHFKSTEVGSPLMMQQPRVQAGRLVNQHAPPPQARRYLNLKPNVLAFDKDIKAAVELAGDRVVRGMRIPRVVTGQGRWGVWREEARLLEKMAGGRDQDFFFFKLLTAFLGNHTEWLNILGPKWYRRRHREQQRSSAGNDLTISSRTVIISDNKMISRRLIFLLAAFMPSSSHALSDELASMRPSTSASFRAYSQSPPSNMPVSRQQSLRRTINRRGKQSYTNMRLQPPGAKGNNLSTLESADDKPEMNLPPPESFRARHSRQPSARSVRTSLLIPSMSDSTNTTTSGAATTSTVTSDAALPVAHFTVPRTPSYDTTTERRPGSSDSLASTNLMNTLQRSTSGHVSSPSTDSQSASRWGSLISFWGGPRRGSSTDQSDILQSTDDGLGITGVGYKKQTPLSPRKQMNALEQMVHELQSGARIDGDEIEVFDSSVGNTADNSPEQRPIGSSGIQPSAARDIPERPRAYDSPLKLSVNEKDGIIDVDIPLPEFGSPLQSPLLAGYNSNSSLEGSSFGQSSFFSVSHRETEQPVNVAGWLSQFHPDFALQSVKPYANLIEDLKRAMSAEPTPSSSAATPTIEQGPVKRWIEVCSALVADTSTFTVKRIRLRREVQILPTPTQAPATPGFNGSQRSQYGNPYSQSSTIPPSPMERRIQEEFIEEPVSDFDGIFVDAVERVLAQSGQPSRNDSASSSRSSSRRGRRDRRSGSDAAPGLEIPRSECRQLVFSALEQVVKSVTAERTSAGLGFPRDWTTRSGGKMSAESTLKDGIRRWLSEVEEVH</sequence>
<dbReference type="GO" id="GO:0005737">
    <property type="term" value="C:cytoplasm"/>
    <property type="evidence" value="ECO:0007669"/>
    <property type="project" value="TreeGrafter"/>
</dbReference>
<feature type="region of interest" description="Disordered" evidence="1">
    <location>
        <begin position="161"/>
        <end position="183"/>
    </location>
</feature>
<evidence type="ECO:0000313" key="5">
    <source>
        <dbReference type="RefSeq" id="XP_033583139.1"/>
    </source>
</evidence>
<dbReference type="GeneID" id="54458278"/>
<evidence type="ECO:0000259" key="2">
    <source>
        <dbReference type="Pfam" id="PF14636"/>
    </source>
</evidence>
<feature type="compositionally biased region" description="Polar residues" evidence="1">
    <location>
        <begin position="1005"/>
        <end position="1033"/>
    </location>
</feature>
<feature type="domain" description="Folliculin-interacting protein N-terminal" evidence="2">
    <location>
        <begin position="81"/>
        <end position="222"/>
    </location>
</feature>
<keyword evidence="4" id="KW-1185">Reference proteome</keyword>
<feature type="region of interest" description="Disordered" evidence="1">
    <location>
        <begin position="1"/>
        <end position="27"/>
    </location>
</feature>
<feature type="region of interest" description="Disordered" evidence="1">
    <location>
        <begin position="578"/>
        <end position="683"/>
    </location>
</feature>
<feature type="compositionally biased region" description="Low complexity" evidence="1">
    <location>
        <begin position="300"/>
        <end position="312"/>
    </location>
</feature>
<organism evidence="3">
    <name type="scientific">Mytilinidion resinicola</name>
    <dbReference type="NCBI Taxonomy" id="574789"/>
    <lineage>
        <taxon>Eukaryota</taxon>
        <taxon>Fungi</taxon>
        <taxon>Dikarya</taxon>
        <taxon>Ascomycota</taxon>
        <taxon>Pezizomycotina</taxon>
        <taxon>Dothideomycetes</taxon>
        <taxon>Pleosporomycetidae</taxon>
        <taxon>Mytilinidiales</taxon>
        <taxon>Mytilinidiaceae</taxon>
        <taxon>Mytilinidion</taxon>
    </lineage>
</organism>
<evidence type="ECO:0000313" key="3">
    <source>
        <dbReference type="EMBL" id="KAF2816175.1"/>
    </source>
</evidence>
<dbReference type="GO" id="GO:0042030">
    <property type="term" value="F:ATPase inhibitor activity"/>
    <property type="evidence" value="ECO:0007669"/>
    <property type="project" value="TreeGrafter"/>
</dbReference>
<protein>
    <recommendedName>
        <fullName evidence="2">Folliculin-interacting protein N-terminal domain-containing protein</fullName>
    </recommendedName>
</protein>
<dbReference type="RefSeq" id="XP_033583139.1">
    <property type="nucleotide sequence ID" value="XM_033717385.1"/>
</dbReference>
<feature type="compositionally biased region" description="Polar residues" evidence="1">
    <location>
        <begin position="224"/>
        <end position="239"/>
    </location>
</feature>
<feature type="region of interest" description="Disordered" evidence="1">
    <location>
        <begin position="101"/>
        <end position="139"/>
    </location>
</feature>